<dbReference type="GO" id="GO:0045004">
    <property type="term" value="P:DNA replication proofreading"/>
    <property type="evidence" value="ECO:0007669"/>
    <property type="project" value="TreeGrafter"/>
</dbReference>
<reference evidence="4 5" key="1">
    <citation type="journal article" date="2014" name="Mol. Biol. Evol.">
        <title>Massive expansion of Ubiquitination-related gene families within the Chlamydiae.</title>
        <authorList>
            <person name="Domman D."/>
            <person name="Collingro A."/>
            <person name="Lagkouvardos I."/>
            <person name="Gehre L."/>
            <person name="Weinmaier T."/>
            <person name="Rattei T."/>
            <person name="Subtil A."/>
            <person name="Horn M."/>
        </authorList>
    </citation>
    <scope>NUCLEOTIDE SEQUENCE [LARGE SCALE GENOMIC DNA]</scope>
    <source>
        <strain evidence="4 5">EI2</strain>
    </source>
</reference>
<dbReference type="GO" id="GO:0003887">
    <property type="term" value="F:DNA-directed DNA polymerase activity"/>
    <property type="evidence" value="ECO:0007669"/>
    <property type="project" value="UniProtKB-EC"/>
</dbReference>
<keyword evidence="4" id="KW-0548">Nucleotidyltransferase</keyword>
<name>A0A0C1JLC2_9BACT</name>
<dbReference type="Pfam" id="PF00929">
    <property type="entry name" value="RNase_T"/>
    <property type="match status" value="1"/>
</dbReference>
<dbReference type="InterPro" id="IPR024530">
    <property type="entry name" value="QSregVF_b"/>
</dbReference>
<evidence type="ECO:0000313" key="5">
    <source>
        <dbReference type="Proteomes" id="UP000031465"/>
    </source>
</evidence>
<dbReference type="RefSeq" id="WP_039359263.1">
    <property type="nucleotide sequence ID" value="NZ_JSAN01000092.1"/>
</dbReference>
<accession>A0A0C1JLC2</accession>
<organism evidence="4 5">
    <name type="scientific">Candidatus Protochlamydia amoebophila</name>
    <dbReference type="NCBI Taxonomy" id="362787"/>
    <lineage>
        <taxon>Bacteria</taxon>
        <taxon>Pseudomonadati</taxon>
        <taxon>Chlamydiota</taxon>
        <taxon>Chlamydiia</taxon>
        <taxon>Parachlamydiales</taxon>
        <taxon>Parachlamydiaceae</taxon>
        <taxon>Candidatus Protochlamydia</taxon>
    </lineage>
</organism>
<dbReference type="PANTHER" id="PTHR30231">
    <property type="entry name" value="DNA POLYMERASE III SUBUNIT EPSILON"/>
    <property type="match status" value="1"/>
</dbReference>
<dbReference type="GO" id="GO:0008408">
    <property type="term" value="F:3'-5' exonuclease activity"/>
    <property type="evidence" value="ECO:0007669"/>
    <property type="project" value="TreeGrafter"/>
</dbReference>
<gene>
    <name evidence="4" type="primary">dnaQ</name>
    <name evidence="4" type="ORF">DB44_DT00160</name>
</gene>
<dbReference type="EMBL" id="JSAN01000092">
    <property type="protein sequence ID" value="KIC71381.1"/>
    <property type="molecule type" value="Genomic_DNA"/>
</dbReference>
<comment type="caution">
    <text evidence="4">The sequence shown here is derived from an EMBL/GenBank/DDBJ whole genome shotgun (WGS) entry which is preliminary data.</text>
</comment>
<protein>
    <submittedName>
        <fullName evidence="4">DNA polymerase III subunit epsilon</fullName>
        <ecNumber evidence="4">2.7.7.7</ecNumber>
    </submittedName>
</protein>
<dbReference type="PANTHER" id="PTHR30231:SF41">
    <property type="entry name" value="DNA POLYMERASE III SUBUNIT EPSILON"/>
    <property type="match status" value="1"/>
</dbReference>
<dbReference type="AlphaFoldDB" id="A0A0C1JLC2"/>
<dbReference type="GO" id="GO:0003677">
    <property type="term" value="F:DNA binding"/>
    <property type="evidence" value="ECO:0007669"/>
    <property type="project" value="InterPro"/>
</dbReference>
<proteinExistence type="predicted"/>
<dbReference type="Gene3D" id="3.30.420.10">
    <property type="entry name" value="Ribonuclease H-like superfamily/Ribonuclease H"/>
    <property type="match status" value="1"/>
</dbReference>
<evidence type="ECO:0000256" key="1">
    <source>
        <dbReference type="ARBA" id="ARBA00025483"/>
    </source>
</evidence>
<comment type="function">
    <text evidence="1">DNA polymerase III is a complex, multichain enzyme responsible for most of the replicative synthesis in bacteria. The epsilon subunit contain the editing function and is a proofreading 3'-5' exonuclease.</text>
</comment>
<dbReference type="InterPro" id="IPR006054">
    <property type="entry name" value="DnaQ"/>
</dbReference>
<dbReference type="InterPro" id="IPR012337">
    <property type="entry name" value="RNaseH-like_sf"/>
</dbReference>
<keyword evidence="4" id="KW-0808">Transferase</keyword>
<dbReference type="EC" id="2.7.7.7" evidence="4"/>
<dbReference type="Pfam" id="PF12843">
    <property type="entry name" value="QSregVF_b"/>
    <property type="match status" value="1"/>
</dbReference>
<dbReference type="InterPro" id="IPR013520">
    <property type="entry name" value="Ribonucl_H"/>
</dbReference>
<dbReference type="GO" id="GO:0005829">
    <property type="term" value="C:cytosol"/>
    <property type="evidence" value="ECO:0007669"/>
    <property type="project" value="TreeGrafter"/>
</dbReference>
<dbReference type="PATRIC" id="fig|362787.3.peg.1453"/>
<dbReference type="CDD" id="cd06127">
    <property type="entry name" value="DEDDh"/>
    <property type="match status" value="1"/>
</dbReference>
<evidence type="ECO:0000256" key="2">
    <source>
        <dbReference type="ARBA" id="ARBA00026073"/>
    </source>
</evidence>
<dbReference type="SMART" id="SM00479">
    <property type="entry name" value="EXOIII"/>
    <property type="match status" value="1"/>
</dbReference>
<dbReference type="FunFam" id="3.30.420.10:FF:000045">
    <property type="entry name" value="3'-5' exonuclease DinG"/>
    <property type="match status" value="1"/>
</dbReference>
<comment type="subunit">
    <text evidence="2">DNA polymerase III contains a core (composed of alpha, epsilon and theta chains) that associates with a tau subunit. This core dimerizes to form the POLIII' complex. PolIII' associates with the gamma complex (composed of gamma, delta, delta', psi and chi chains) and with the beta chain to form the complete DNA polymerase III complex.</text>
</comment>
<dbReference type="NCBIfam" id="NF004963">
    <property type="entry name" value="PRK06309.1"/>
    <property type="match status" value="1"/>
</dbReference>
<evidence type="ECO:0000259" key="3">
    <source>
        <dbReference type="SMART" id="SM00479"/>
    </source>
</evidence>
<evidence type="ECO:0000313" key="4">
    <source>
        <dbReference type="EMBL" id="KIC71381.1"/>
    </source>
</evidence>
<dbReference type="InterPro" id="IPR036397">
    <property type="entry name" value="RNaseH_sf"/>
</dbReference>
<dbReference type="Proteomes" id="UP000031465">
    <property type="component" value="Unassembled WGS sequence"/>
</dbReference>
<dbReference type="NCBIfam" id="TIGR00573">
    <property type="entry name" value="dnaq"/>
    <property type="match status" value="1"/>
</dbReference>
<sequence>MSLRAIYYDTETTGIKPEKDRVIEIAAYDPVQNRRFEKFVHPGFPIPPESTAIHHITDEMVANAGSFADVGAEFVEFCAGEVVLIAHNNDNFDLHFLRHEFERNQLVLPTHWKFLDSLKWARRYRSDLPRHTLQFLREIYGITANNAHRALDDVIVLERVFRSMVDDLEIQDVFDLLNRPRAIQHMPFGKHQGQPLNKIPKNYISWLATTGAFDKPENQELKASFVKLGLLEMAESM</sequence>
<feature type="domain" description="Exonuclease" evidence="3">
    <location>
        <begin position="4"/>
        <end position="170"/>
    </location>
</feature>
<dbReference type="SUPFAM" id="SSF53098">
    <property type="entry name" value="Ribonuclease H-like"/>
    <property type="match status" value="1"/>
</dbReference>